<dbReference type="InterPro" id="IPR035986">
    <property type="entry name" value="PKD_dom_sf"/>
</dbReference>
<dbReference type="Gene3D" id="2.60.40.10">
    <property type="entry name" value="Immunoglobulins"/>
    <property type="match status" value="7"/>
</dbReference>
<feature type="compositionally biased region" description="Basic and acidic residues" evidence="2">
    <location>
        <begin position="817"/>
        <end position="830"/>
    </location>
</feature>
<sequence>MNKQKFRNLLIPVMLFFFGLSFTAPVLAAEEGAPTISAAPIVISVGGTYDPLEGLVVTDDVDTEAELLANIYYYDKEVDVSTPGSYIIFYDLADSDNHWVSFRRNVLVLGTDFPVIGVTTKGIYKDSPFDPYADVYAFDLKDGDITSSIKIIANDVDLAVPGDYYITYEVTDSDLNTVQETRHIVVLWPEEYQPVITAPTLYLKVGDEFDPMEGVTATDLTDGDITESVTVEHMEVDTMRPGIYWVQYVVYNSLGLMSFADRTVVVFDMTTSPSIVSGEYYYLETGEPFDPLAGVYAYDLEDGDITHLIKVVENTVDTSQPGEYHVLYGVTDSDGNIAEHTAYITVGWSWMLYPEIHVDPYVVYLELGGAFYPMEGVTATDATDGEITSNIVVYDYVDTSMPGVYYIEYEVTNSLGLSSGASRQVIVFESSVPIIMAYDFESPLNQEIDKYSVHFEAYDLEDGDIWESIVWDISAVDINTAGKYPIILSVTDSDGNKAETTCYVTVKDYSYPELEVYDYSVIIGSDYDPINYAYAWDQKDGEISYLIQVPENNVDINTLGTYTVTYSVTNSQDKTTTKTVNVSVINEPVIDYYLIYDGNMVRIEIDEQAQMAYITSPVLIPAGSMLSMAIYADGELTFEFPGLIISNEVLPGFKYSLSSNGEELLATILPYIFDGSALRLNAKTGEITIKSTVDGEFYYVVTEKGAAVPDIDTSGTGIPGAAGTNSFRIEGLKPGVKPQVAYVVLKAAGGEITNVISIDFPTIPDPPNNGKKPDNPGKPEDQIISPDIVEEVPEVEEPKTNKGQDKKDEPSQLPVLKEPKTNNGQEKKVETTVVEAAAEELKKDKGLGQEKKEEEITAEEVIEEVPMSPDAELIEIRDDEKDKDKEKKADENIELLEEKTNNGKSDKG</sequence>
<reference evidence="5 6" key="1">
    <citation type="journal article" date="2014" name="Genome Announc.">
        <title>Genome Sequence of Youngiibacter fragilis, the Type Strain of the Genus Youngiibacter.</title>
        <authorList>
            <person name="Wawrik C.B."/>
            <person name="Callaghan A.V."/>
            <person name="Stamps B.W."/>
            <person name="Wawrik B."/>
        </authorList>
    </citation>
    <scope>NUCLEOTIDE SEQUENCE [LARGE SCALE GENOMIC DNA]</scope>
    <source>
        <strain evidence="5 6">232.1</strain>
    </source>
</reference>
<evidence type="ECO:0000313" key="6">
    <source>
        <dbReference type="Proteomes" id="UP000017747"/>
    </source>
</evidence>
<gene>
    <name evidence="5" type="ORF">T472_0202260</name>
</gene>
<dbReference type="Proteomes" id="UP000017747">
    <property type="component" value="Unassembled WGS sequence"/>
</dbReference>
<keyword evidence="6" id="KW-1185">Reference proteome</keyword>
<dbReference type="InterPro" id="IPR032179">
    <property type="entry name" value="Cry22Aa_Ig-like"/>
</dbReference>
<dbReference type="InterPro" id="IPR000601">
    <property type="entry name" value="PKD_dom"/>
</dbReference>
<keyword evidence="1" id="KW-0727">SH2 domain</keyword>
<name>V7IBD8_9CLOT</name>
<dbReference type="eggNOG" id="COG3227">
    <property type="taxonomic scope" value="Bacteria"/>
</dbReference>
<dbReference type="PANTHER" id="PTHR15127:SF32">
    <property type="entry name" value="HEAVYWEIGHT, ISOFORM A"/>
    <property type="match status" value="1"/>
</dbReference>
<dbReference type="InterPro" id="IPR013783">
    <property type="entry name" value="Ig-like_fold"/>
</dbReference>
<dbReference type="PANTHER" id="PTHR15127">
    <property type="entry name" value="HEAVYWEIGHT, ISOFORM A"/>
    <property type="match status" value="1"/>
</dbReference>
<evidence type="ECO:0000256" key="1">
    <source>
        <dbReference type="ARBA" id="ARBA00022999"/>
    </source>
</evidence>
<feature type="compositionally biased region" description="Basic and acidic residues" evidence="2">
    <location>
        <begin position="796"/>
        <end position="810"/>
    </location>
</feature>
<dbReference type="InterPro" id="IPR051846">
    <property type="entry name" value="SH2_domain_adapters"/>
</dbReference>
<organism evidence="5 6">
    <name type="scientific">Youngiibacter fragilis 232.1</name>
    <dbReference type="NCBI Taxonomy" id="994573"/>
    <lineage>
        <taxon>Bacteria</taxon>
        <taxon>Bacillati</taxon>
        <taxon>Bacillota</taxon>
        <taxon>Clostridia</taxon>
        <taxon>Eubacteriales</taxon>
        <taxon>Clostridiaceae</taxon>
        <taxon>Youngiibacter</taxon>
    </lineage>
</organism>
<feature type="domain" description="PKD" evidence="4">
    <location>
        <begin position="528"/>
        <end position="589"/>
    </location>
</feature>
<protein>
    <recommendedName>
        <fullName evidence="4">PKD domain-containing protein</fullName>
    </recommendedName>
</protein>
<dbReference type="GO" id="GO:0001784">
    <property type="term" value="F:phosphotyrosine residue binding"/>
    <property type="evidence" value="ECO:0007669"/>
    <property type="project" value="TreeGrafter"/>
</dbReference>
<feature type="signal peptide" evidence="3">
    <location>
        <begin position="1"/>
        <end position="28"/>
    </location>
</feature>
<feature type="region of interest" description="Disordered" evidence="2">
    <location>
        <begin position="759"/>
        <end position="830"/>
    </location>
</feature>
<feature type="region of interest" description="Disordered" evidence="2">
    <location>
        <begin position="844"/>
        <end position="908"/>
    </location>
</feature>
<evidence type="ECO:0000259" key="4">
    <source>
        <dbReference type="PROSITE" id="PS50093"/>
    </source>
</evidence>
<dbReference type="PROSITE" id="PS50093">
    <property type="entry name" value="PKD"/>
    <property type="match status" value="1"/>
</dbReference>
<dbReference type="AlphaFoldDB" id="V7IBD8"/>
<evidence type="ECO:0000313" key="5">
    <source>
        <dbReference type="EMBL" id="ETA82182.1"/>
    </source>
</evidence>
<dbReference type="STRING" id="994573.T472_0202260"/>
<keyword evidence="3" id="KW-0732">Signal</keyword>
<evidence type="ECO:0000256" key="2">
    <source>
        <dbReference type="SAM" id="MobiDB-lite"/>
    </source>
</evidence>
<dbReference type="SUPFAM" id="SSF49299">
    <property type="entry name" value="PKD domain"/>
    <property type="match status" value="1"/>
</dbReference>
<feature type="chain" id="PRO_5004762612" description="PKD domain-containing protein" evidence="3">
    <location>
        <begin position="29"/>
        <end position="908"/>
    </location>
</feature>
<feature type="compositionally biased region" description="Basic and acidic residues" evidence="2">
    <location>
        <begin position="844"/>
        <end position="855"/>
    </location>
</feature>
<accession>V7IBD8</accession>
<evidence type="ECO:0000256" key="3">
    <source>
        <dbReference type="SAM" id="SignalP"/>
    </source>
</evidence>
<dbReference type="EMBL" id="AXUN02000035">
    <property type="protein sequence ID" value="ETA82182.1"/>
    <property type="molecule type" value="Genomic_DNA"/>
</dbReference>
<feature type="compositionally biased region" description="Basic and acidic residues" evidence="2">
    <location>
        <begin position="874"/>
        <end position="908"/>
    </location>
</feature>
<dbReference type="eggNOG" id="COG4932">
    <property type="taxonomic scope" value="Bacteria"/>
</dbReference>
<feature type="compositionally biased region" description="Basic and acidic residues" evidence="2">
    <location>
        <begin position="771"/>
        <end position="781"/>
    </location>
</feature>
<dbReference type="Pfam" id="PF16403">
    <property type="entry name" value="Bact_surface_Ig-like"/>
    <property type="match status" value="6"/>
</dbReference>
<comment type="caution">
    <text evidence="5">The sequence shown here is derived from an EMBL/GenBank/DDBJ whole genome shotgun (WGS) entry which is preliminary data.</text>
</comment>
<dbReference type="OrthoDB" id="9812811at2"/>
<proteinExistence type="predicted"/>
<dbReference type="PATRIC" id="fig|994573.3.peg.420"/>